<feature type="domain" description="TraG P-loop" evidence="1">
    <location>
        <begin position="242"/>
        <end position="553"/>
    </location>
</feature>
<dbReference type="PANTHER" id="PTHR30121:SF6">
    <property type="entry name" value="SLR6007 PROTEIN"/>
    <property type="match status" value="1"/>
</dbReference>
<comment type="caution">
    <text evidence="2">The sequence shown here is derived from an EMBL/GenBank/DDBJ whole genome shotgun (WGS) entry which is preliminary data.</text>
</comment>
<dbReference type="EMBL" id="MHOR01000007">
    <property type="protein sequence ID" value="OGZ67508.1"/>
    <property type="molecule type" value="Genomic_DNA"/>
</dbReference>
<dbReference type="Gene3D" id="1.10.8.730">
    <property type="match status" value="1"/>
</dbReference>
<organism evidence="2 3">
    <name type="scientific">Candidatus Staskawiczbacteria bacterium RIFCSPHIGHO2_02_FULL_34_10</name>
    <dbReference type="NCBI Taxonomy" id="1802205"/>
    <lineage>
        <taxon>Bacteria</taxon>
        <taxon>Candidatus Staskawicziibacteriota</taxon>
    </lineage>
</organism>
<dbReference type="CDD" id="cd01127">
    <property type="entry name" value="TrwB_TraG_TraD_VirD4"/>
    <property type="match status" value="1"/>
</dbReference>
<gene>
    <name evidence="2" type="ORF">A3C58_02020</name>
</gene>
<evidence type="ECO:0000259" key="1">
    <source>
        <dbReference type="Pfam" id="PF19044"/>
    </source>
</evidence>
<evidence type="ECO:0000313" key="3">
    <source>
        <dbReference type="Proteomes" id="UP000178380"/>
    </source>
</evidence>
<dbReference type="InterPro" id="IPR051162">
    <property type="entry name" value="T4SS_component"/>
</dbReference>
<accession>A0A1G2I0A2</accession>
<proteinExistence type="predicted"/>
<protein>
    <submittedName>
        <fullName evidence="2">Conjugal transfer protein TraC</fullName>
    </submittedName>
</protein>
<sequence>MKLPFFNKKDDEIEDKMFVEQNIDVKDIIAPPYIGITQDYIKLGDKIAKSFFIFSYPRYLNTGWLSPVINLDVQMDISFFIHPINSELILKKLRSKITMVSSELMERQEKGLIRDPALETGYQDIENLRDKIITAQERMFRFGLYITIYEETEEKIKSIEVNLRSIFESRLIYIKPSLFKQKEGFISAVPYGLDLINVHVPMDTEPLSTTFPFISFDLSSNEGILYGVNRHNNSLILFDRFTLENYNLVVFAKSGSGKSYAIKLEILRYLMWGIDVIVIDPENEYEFLADGIGGNFFKISLNSDNHVNPFDLPLPGPDDDPEDILRSNTINLVGLFRIMLGGLTSEEDSILDQAITETYAIRDITPQSDPNTWQENIPLMSNFEEILENITQAESLVRRLKKYTRGTFSGFFNQRSNIQIDKSFIVFGIRDMEESLRPIALFIVMRYVWNIVRTNIKKRILVVDEAWWLMQSEDGASFLFGLIKRGRKYWLGVTTITQDIEDFMKSPYGKAIITNSSLQLLLKQSPAEVDILQKTFDLTEQEKMLLLEASVGEGLFFAGKKHVYISIKASYTEDQIITTNPGEVEKIKEAKRRLKQSTN</sequence>
<dbReference type="PANTHER" id="PTHR30121">
    <property type="entry name" value="UNCHARACTERIZED PROTEIN YJGR-RELATED"/>
    <property type="match status" value="1"/>
</dbReference>
<dbReference type="NCBIfam" id="NF045971">
    <property type="entry name" value="conju_CD1110"/>
    <property type="match status" value="1"/>
</dbReference>
<dbReference type="InterPro" id="IPR043964">
    <property type="entry name" value="P-loop_TraG"/>
</dbReference>
<dbReference type="Proteomes" id="UP000178380">
    <property type="component" value="Unassembled WGS sequence"/>
</dbReference>
<dbReference type="Gene3D" id="3.40.50.300">
    <property type="entry name" value="P-loop containing nucleotide triphosphate hydrolases"/>
    <property type="match status" value="1"/>
</dbReference>
<dbReference type="AlphaFoldDB" id="A0A1G2I0A2"/>
<reference evidence="2 3" key="1">
    <citation type="journal article" date="2016" name="Nat. Commun.">
        <title>Thousands of microbial genomes shed light on interconnected biogeochemical processes in an aquifer system.</title>
        <authorList>
            <person name="Anantharaman K."/>
            <person name="Brown C.T."/>
            <person name="Hug L.A."/>
            <person name="Sharon I."/>
            <person name="Castelle C.J."/>
            <person name="Probst A.J."/>
            <person name="Thomas B.C."/>
            <person name="Singh A."/>
            <person name="Wilkins M.J."/>
            <person name="Karaoz U."/>
            <person name="Brodie E.L."/>
            <person name="Williams K.H."/>
            <person name="Hubbard S.S."/>
            <person name="Banfield J.F."/>
        </authorList>
    </citation>
    <scope>NUCLEOTIDE SEQUENCE [LARGE SCALE GENOMIC DNA]</scope>
</reference>
<dbReference type="SUPFAM" id="SSF52540">
    <property type="entry name" value="P-loop containing nucleoside triphosphate hydrolases"/>
    <property type="match status" value="1"/>
</dbReference>
<evidence type="ECO:0000313" key="2">
    <source>
        <dbReference type="EMBL" id="OGZ67508.1"/>
    </source>
</evidence>
<dbReference type="Pfam" id="PF19044">
    <property type="entry name" value="P-loop_TraG"/>
    <property type="match status" value="1"/>
</dbReference>
<dbReference type="STRING" id="1802205.A3C58_02020"/>
<name>A0A1G2I0A2_9BACT</name>
<dbReference type="InterPro" id="IPR027417">
    <property type="entry name" value="P-loop_NTPase"/>
</dbReference>